<reference evidence="8 9" key="1">
    <citation type="submission" date="2012-05" db="EMBL/GenBank/DDBJ databases">
        <title>Genomic Sequence of Streptococcus mitis SPAR10.</title>
        <authorList>
            <person name="Chancey S."/>
            <person name="Kumar N."/>
            <person name="Sengamalay N."/>
            <person name="Matthews C."/>
            <person name="Hine E."/>
            <person name="Pallavajjal A."/>
            <person name="Abolude O."/>
            <person name="Daugherty S.C."/>
            <person name="Parankush S.P."/>
            <person name="Sadzewicz L."/>
            <person name="Tallon L.J."/>
            <person name="Farley M.M."/>
            <person name="Baughman W."/>
            <person name="McGee L."/>
            <person name="Stephens D.S."/>
            <person name="Tettelin H."/>
        </authorList>
    </citation>
    <scope>NUCLEOTIDE SEQUENCE [LARGE SCALE GENOMIC DNA]</scope>
    <source>
        <strain evidence="8 9">SPAR10</strain>
    </source>
</reference>
<dbReference type="PANTHER" id="PTHR46795:SF3">
    <property type="entry name" value="ABC TRANSPORTER PERMEASE"/>
    <property type="match status" value="1"/>
</dbReference>
<keyword evidence="3 6" id="KW-0812">Transmembrane</keyword>
<evidence type="ECO:0000256" key="4">
    <source>
        <dbReference type="ARBA" id="ARBA00022989"/>
    </source>
</evidence>
<evidence type="ECO:0000313" key="8">
    <source>
        <dbReference type="EMBL" id="EJG87733.1"/>
    </source>
</evidence>
<dbReference type="Pfam" id="PF02687">
    <property type="entry name" value="FtsX"/>
    <property type="match status" value="1"/>
</dbReference>
<organism evidence="8 9">
    <name type="scientific">Streptococcus infantis SPAR10</name>
    <dbReference type="NCBI Taxonomy" id="1159208"/>
    <lineage>
        <taxon>Bacteria</taxon>
        <taxon>Bacillati</taxon>
        <taxon>Bacillota</taxon>
        <taxon>Bacilli</taxon>
        <taxon>Lactobacillales</taxon>
        <taxon>Streptococcaceae</taxon>
        <taxon>Streptococcus</taxon>
    </lineage>
</organism>
<proteinExistence type="inferred from homology"/>
<feature type="transmembrane region" description="Helical" evidence="6">
    <location>
        <begin position="630"/>
        <end position="654"/>
    </location>
</feature>
<dbReference type="GO" id="GO:0005886">
    <property type="term" value="C:plasma membrane"/>
    <property type="evidence" value="ECO:0007669"/>
    <property type="project" value="UniProtKB-SubCell"/>
</dbReference>
<dbReference type="AlphaFoldDB" id="J1GY69"/>
<evidence type="ECO:0000256" key="6">
    <source>
        <dbReference type="PIRNR" id="PIRNR018968"/>
    </source>
</evidence>
<dbReference type="PANTHER" id="PTHR46795">
    <property type="entry name" value="ABC TRANSPORTER PERMEASE-RELATED-RELATED"/>
    <property type="match status" value="1"/>
</dbReference>
<feature type="transmembrane region" description="Helical" evidence="6">
    <location>
        <begin position="154"/>
        <end position="175"/>
    </location>
</feature>
<evidence type="ECO:0000256" key="5">
    <source>
        <dbReference type="ARBA" id="ARBA00023136"/>
    </source>
</evidence>
<protein>
    <recommendedName>
        <fullName evidence="7">ABC3 transporter permease C-terminal domain-containing protein</fullName>
    </recommendedName>
</protein>
<dbReference type="PATRIC" id="fig|1159208.3.peg.1238"/>
<feature type="transmembrane region" description="Helical" evidence="6">
    <location>
        <begin position="536"/>
        <end position="562"/>
    </location>
</feature>
<name>J1GY69_9STRE</name>
<keyword evidence="6" id="KW-0813">Transport</keyword>
<comment type="similarity">
    <text evidence="6">Belongs to the ABC-4 integral membrane protein family.</text>
</comment>
<dbReference type="PIRSF" id="PIRSF018968">
    <property type="entry name" value="ABC_permease_BceB"/>
    <property type="match status" value="1"/>
</dbReference>
<feature type="transmembrane region" description="Helical" evidence="6">
    <location>
        <begin position="283"/>
        <end position="307"/>
    </location>
</feature>
<comment type="caution">
    <text evidence="8">The sequence shown here is derived from an EMBL/GenBank/DDBJ whole genome shotgun (WGS) entry which is preliminary data.</text>
</comment>
<comment type="subcellular location">
    <subcellularLocation>
        <location evidence="1 6">Cell membrane</location>
        <topology evidence="1 6">Multi-pass membrane protein</topology>
    </subcellularLocation>
</comment>
<evidence type="ECO:0000256" key="3">
    <source>
        <dbReference type="ARBA" id="ARBA00022692"/>
    </source>
</evidence>
<feature type="transmembrane region" description="Helical" evidence="6">
    <location>
        <begin position="110"/>
        <end position="134"/>
    </location>
</feature>
<evidence type="ECO:0000256" key="1">
    <source>
        <dbReference type="ARBA" id="ARBA00004651"/>
    </source>
</evidence>
<dbReference type="InterPro" id="IPR003838">
    <property type="entry name" value="ABC3_permease_C"/>
</dbReference>
<feature type="transmembrane region" description="Helical" evidence="6">
    <location>
        <begin position="229"/>
        <end position="256"/>
    </location>
</feature>
<keyword evidence="4 6" id="KW-1133">Transmembrane helix</keyword>
<feature type="transmembrane region" description="Helical" evidence="6">
    <location>
        <begin position="196"/>
        <end position="217"/>
    </location>
</feature>
<evidence type="ECO:0000313" key="9">
    <source>
        <dbReference type="Proteomes" id="UP000010312"/>
    </source>
</evidence>
<dbReference type="InterPro" id="IPR027022">
    <property type="entry name" value="ABC_permease_BceB-typ"/>
</dbReference>
<evidence type="ECO:0000256" key="2">
    <source>
        <dbReference type="ARBA" id="ARBA00022475"/>
    </source>
</evidence>
<feature type="transmembrane region" description="Helical" evidence="6">
    <location>
        <begin position="596"/>
        <end position="618"/>
    </location>
</feature>
<dbReference type="Proteomes" id="UP000010312">
    <property type="component" value="Unassembled WGS sequence"/>
</dbReference>
<feature type="transmembrane region" description="Helical" evidence="6">
    <location>
        <begin position="20"/>
        <end position="38"/>
    </location>
</feature>
<dbReference type="EMBL" id="ALCH01000004">
    <property type="protein sequence ID" value="EJG87733.1"/>
    <property type="molecule type" value="Genomic_DNA"/>
</dbReference>
<dbReference type="GO" id="GO:0055085">
    <property type="term" value="P:transmembrane transport"/>
    <property type="evidence" value="ECO:0007669"/>
    <property type="project" value="UniProtKB-UniRule"/>
</dbReference>
<feature type="domain" description="ABC3 transporter permease C-terminal" evidence="7">
    <location>
        <begin position="61"/>
        <end position="181"/>
    </location>
</feature>
<accession>J1GY69</accession>
<keyword evidence="5 6" id="KW-0472">Membrane</keyword>
<sequence>MFRLTNKLAISNLIKNRKLYYPFALAVILAVTISYLFYSLTFNPKIAEIRGGSTIQATLGFGMFVVTLASAIIVLYANSFVMKNRSKELGIYGMLGLEKRHLISMTFKELVLFGILTVGAGIGIGALFDKLIFAFLLKLMKLKVELVATFQMKVVITVLVVFGLIFLGLMFLNALRIARMDALQLSREKVKGEKKGRFLVLQTLLGLIALGSGYYLAQSVKDPVSATVTFFIAVLLVIVATYLLFNAGITVFLHLLKKNKRYYYQPNNLISVSNLIFRMKKNAVGLATITILSTMVLVTMSAATSIYNGSENIKNIMYPHDFDVKAKGNNIEVENLDQLLTQYASEKNLTISNKDVLSYASFGLSSQDGTKLTIMTKEQITELPKTVFLVFDQKDYEKMTGQKLNLTGNEVGLWAKNNQLKGQKSFSLNSQEYSIKQEIQQDFLANHVSNLYILLVSDFNYLVVPDLQSFLDQYQDSAVYPQFYGGMDVTASLEEQLKLADDFDAYVNNFSHNLKSEDAMVYGGNGSSDAIAQMNVLYGGVLFIGIFLSIIFMIGTVLVIYYKQISEGYEDRERFVILQKVGLDQKQIKQTINKQVLTVFFLPVIFAFLHLAFAYHMLSLILKAIGGVDTAMMLSVTLSICSIFALIYVLIFMITSRSYRKIVQI</sequence>
<evidence type="ECO:0000259" key="7">
    <source>
        <dbReference type="Pfam" id="PF02687"/>
    </source>
</evidence>
<feature type="transmembrane region" description="Helical" evidence="6">
    <location>
        <begin position="58"/>
        <end position="77"/>
    </location>
</feature>
<gene>
    <name evidence="8" type="ORF">SPAR10_1307</name>
</gene>
<keyword evidence="2 6" id="KW-1003">Cell membrane</keyword>
<dbReference type="InterPro" id="IPR052536">
    <property type="entry name" value="ABC-4_Integral_Memb_Prot"/>
</dbReference>
<dbReference type="OrthoDB" id="1705903at2"/>
<dbReference type="RefSeq" id="WP_004252891.1">
    <property type="nucleotide sequence ID" value="NZ_ALCH01000004.1"/>
</dbReference>